<dbReference type="EMBL" id="BNJG01000003">
    <property type="protein sequence ID" value="GHO58713.1"/>
    <property type="molecule type" value="Genomic_DNA"/>
</dbReference>
<dbReference type="InterPro" id="IPR008978">
    <property type="entry name" value="HSP20-like_chaperone"/>
</dbReference>
<dbReference type="CDD" id="cd06464">
    <property type="entry name" value="ACD_sHsps-like"/>
    <property type="match status" value="1"/>
</dbReference>
<dbReference type="RefSeq" id="WP_201374963.1">
    <property type="nucleotide sequence ID" value="NZ_BNJG01000003.1"/>
</dbReference>
<accession>A0ABQ3V1C0</accession>
<dbReference type="Gene3D" id="2.60.40.790">
    <property type="match status" value="1"/>
</dbReference>
<evidence type="ECO:0000313" key="5">
    <source>
        <dbReference type="EMBL" id="GHO58713.1"/>
    </source>
</evidence>
<protein>
    <submittedName>
        <fullName evidence="5">Heat-shock protein Hsp20</fullName>
    </submittedName>
</protein>
<comment type="similarity">
    <text evidence="1 2">Belongs to the small heat shock protein (HSP20) family.</text>
</comment>
<evidence type="ECO:0000256" key="3">
    <source>
        <dbReference type="SAM" id="MobiDB-lite"/>
    </source>
</evidence>
<reference evidence="5 6" key="1">
    <citation type="journal article" date="2021" name="Int. J. Syst. Evol. Microbiol.">
        <title>Reticulibacter mediterranei gen. nov., sp. nov., within the new family Reticulibacteraceae fam. nov., and Ktedonospora formicarum gen. nov., sp. nov., Ktedonobacter robiniae sp. nov., Dictyobacter formicarum sp. nov. and Dictyobacter arantiisoli sp. nov., belonging to the class Ktedonobacteria.</title>
        <authorList>
            <person name="Yabe S."/>
            <person name="Zheng Y."/>
            <person name="Wang C.M."/>
            <person name="Sakai Y."/>
            <person name="Abe K."/>
            <person name="Yokota A."/>
            <person name="Donadio S."/>
            <person name="Cavaletti L."/>
            <person name="Monciardini P."/>
        </authorList>
    </citation>
    <scope>NUCLEOTIDE SEQUENCE [LARGE SCALE GENOMIC DNA]</scope>
    <source>
        <strain evidence="5 6">SOSP1-30</strain>
    </source>
</reference>
<evidence type="ECO:0000256" key="2">
    <source>
        <dbReference type="RuleBase" id="RU003616"/>
    </source>
</evidence>
<dbReference type="InterPro" id="IPR031107">
    <property type="entry name" value="Small_HSP"/>
</dbReference>
<sequence>MGISRYDPFGEGLSLRNAINQLFEQSFIRPRLFGEGVETSLPVDVYEESNNYVVRAALPGMKPEDISLTIDQHMLTIHGQYRRSSDVPQGNWLVHELHSGTFTRSMSFERPVDIDHVQTEYENGILTIRLPVSEAARPRHIAIQASQEQPRGSIEAPQSRVSESGASSATASQQQPSPAPEQRSASMDESQRPSTDLGH</sequence>
<dbReference type="InterPro" id="IPR002068">
    <property type="entry name" value="A-crystallin/Hsp20_dom"/>
</dbReference>
<organism evidence="5 6">
    <name type="scientific">Ktedonobacter robiniae</name>
    <dbReference type="NCBI Taxonomy" id="2778365"/>
    <lineage>
        <taxon>Bacteria</taxon>
        <taxon>Bacillati</taxon>
        <taxon>Chloroflexota</taxon>
        <taxon>Ktedonobacteria</taxon>
        <taxon>Ktedonobacterales</taxon>
        <taxon>Ktedonobacteraceae</taxon>
        <taxon>Ktedonobacter</taxon>
    </lineage>
</organism>
<feature type="domain" description="SHSP" evidence="4">
    <location>
        <begin position="34"/>
        <end position="146"/>
    </location>
</feature>
<proteinExistence type="inferred from homology"/>
<feature type="compositionally biased region" description="Low complexity" evidence="3">
    <location>
        <begin position="162"/>
        <end position="185"/>
    </location>
</feature>
<dbReference type="PANTHER" id="PTHR11527">
    <property type="entry name" value="HEAT-SHOCK PROTEIN 20 FAMILY MEMBER"/>
    <property type="match status" value="1"/>
</dbReference>
<name>A0ABQ3V1C0_9CHLR</name>
<dbReference type="Pfam" id="PF00011">
    <property type="entry name" value="HSP20"/>
    <property type="match status" value="1"/>
</dbReference>
<evidence type="ECO:0000259" key="4">
    <source>
        <dbReference type="PROSITE" id="PS01031"/>
    </source>
</evidence>
<gene>
    <name evidence="5" type="ORF">KSB_71880</name>
</gene>
<evidence type="ECO:0000256" key="1">
    <source>
        <dbReference type="PROSITE-ProRule" id="PRU00285"/>
    </source>
</evidence>
<comment type="caution">
    <text evidence="5">The sequence shown here is derived from an EMBL/GenBank/DDBJ whole genome shotgun (WGS) entry which is preliminary data.</text>
</comment>
<keyword evidence="6" id="KW-1185">Reference proteome</keyword>
<evidence type="ECO:0000313" key="6">
    <source>
        <dbReference type="Proteomes" id="UP000654345"/>
    </source>
</evidence>
<dbReference type="Proteomes" id="UP000654345">
    <property type="component" value="Unassembled WGS sequence"/>
</dbReference>
<dbReference type="SUPFAM" id="SSF49764">
    <property type="entry name" value="HSP20-like chaperones"/>
    <property type="match status" value="1"/>
</dbReference>
<feature type="region of interest" description="Disordered" evidence="3">
    <location>
        <begin position="143"/>
        <end position="199"/>
    </location>
</feature>
<dbReference type="PROSITE" id="PS01031">
    <property type="entry name" value="SHSP"/>
    <property type="match status" value="1"/>
</dbReference>